<evidence type="ECO:0000256" key="7">
    <source>
        <dbReference type="ARBA" id="ARBA00022884"/>
    </source>
</evidence>
<dbReference type="EC" id="3.1.13.1" evidence="8"/>
<dbReference type="InterPro" id="IPR040476">
    <property type="entry name" value="CSD2"/>
</dbReference>
<comment type="caution">
    <text evidence="10">The sequence shown here is derived from an EMBL/GenBank/DDBJ whole genome shotgun (WGS) entry which is preliminary data.</text>
</comment>
<organism evidence="10 11">
    <name type="scientific">Thermodesulfovibrio aggregans</name>
    <dbReference type="NCBI Taxonomy" id="86166"/>
    <lineage>
        <taxon>Bacteria</taxon>
        <taxon>Pseudomonadati</taxon>
        <taxon>Nitrospirota</taxon>
        <taxon>Thermodesulfovibrionia</taxon>
        <taxon>Thermodesulfovibrionales</taxon>
        <taxon>Thermodesulfovibrionaceae</taxon>
        <taxon>Thermodesulfovibrio</taxon>
    </lineage>
</organism>
<dbReference type="InterPro" id="IPR013223">
    <property type="entry name" value="RNase_B_OB_dom"/>
</dbReference>
<evidence type="ECO:0000313" key="11">
    <source>
        <dbReference type="Proteomes" id="UP000054976"/>
    </source>
</evidence>
<dbReference type="EMBL" id="BCNO01000001">
    <property type="protein sequence ID" value="GAQ94071.1"/>
    <property type="molecule type" value="Genomic_DNA"/>
</dbReference>
<keyword evidence="5 8" id="KW-0378">Hydrolase</keyword>
<dbReference type="InterPro" id="IPR022966">
    <property type="entry name" value="RNase_II/R_CS"/>
</dbReference>
<evidence type="ECO:0000256" key="5">
    <source>
        <dbReference type="ARBA" id="ARBA00022801"/>
    </source>
</evidence>
<dbReference type="InterPro" id="IPR004476">
    <property type="entry name" value="RNase_II/RNase_R"/>
</dbReference>
<evidence type="ECO:0000313" key="10">
    <source>
        <dbReference type="EMBL" id="GAQ94071.1"/>
    </source>
</evidence>
<dbReference type="HAMAP" id="MF_01895">
    <property type="entry name" value="RNase_R"/>
    <property type="match status" value="1"/>
</dbReference>
<evidence type="ECO:0000256" key="1">
    <source>
        <dbReference type="ARBA" id="ARBA00001849"/>
    </source>
</evidence>
<dbReference type="SUPFAM" id="SSF50249">
    <property type="entry name" value="Nucleic acid-binding proteins"/>
    <property type="match status" value="4"/>
</dbReference>
<dbReference type="RefSeq" id="WP_059175552.1">
    <property type="nucleotide sequence ID" value="NZ_BCNO01000001.1"/>
</dbReference>
<dbReference type="NCBIfam" id="TIGR02063">
    <property type="entry name" value="RNase_R"/>
    <property type="match status" value="1"/>
</dbReference>
<dbReference type="Pfam" id="PF17876">
    <property type="entry name" value="CSD2"/>
    <property type="match status" value="1"/>
</dbReference>
<protein>
    <recommendedName>
        <fullName evidence="8">Ribonuclease R</fullName>
        <shortName evidence="8">RNase R</shortName>
        <ecNumber evidence="8">3.1.13.1</ecNumber>
    </recommendedName>
</protein>
<dbReference type="GO" id="GO:0003723">
    <property type="term" value="F:RNA binding"/>
    <property type="evidence" value="ECO:0007669"/>
    <property type="project" value="UniProtKB-UniRule"/>
</dbReference>
<comment type="function">
    <text evidence="8">3'-5' exoribonuclease that releases 5'-nucleoside monophosphates and is involved in maturation of structured RNAs.</text>
</comment>
<dbReference type="Pfam" id="PF08206">
    <property type="entry name" value="OB_RNB"/>
    <property type="match status" value="1"/>
</dbReference>
<comment type="subcellular location">
    <subcellularLocation>
        <location evidence="2 8">Cytoplasm</location>
    </subcellularLocation>
</comment>
<dbReference type="PANTHER" id="PTHR23355">
    <property type="entry name" value="RIBONUCLEASE"/>
    <property type="match status" value="1"/>
</dbReference>
<dbReference type="PROSITE" id="PS50126">
    <property type="entry name" value="S1"/>
    <property type="match status" value="1"/>
</dbReference>
<dbReference type="SMART" id="SM00357">
    <property type="entry name" value="CSP"/>
    <property type="match status" value="1"/>
</dbReference>
<dbReference type="PROSITE" id="PS01175">
    <property type="entry name" value="RIBONUCLEASE_II"/>
    <property type="match status" value="1"/>
</dbReference>
<dbReference type="InterPro" id="IPR011805">
    <property type="entry name" value="RNase_R"/>
</dbReference>
<sequence>MKGENLLEFIRKSDKPLSFKEIAEAFGLKSSERKKLKRLLKDLVTQGKILRNRKGLYLPVKEVQLITGFFEAHRNGYGFVIPDSPSERDIFIPPHATMGAMHGDRVVARLEQRRKREGRIIRILERAVKRVVGLVEKSGPIFYIQPRNKNINQQIVIAPGEIKVKPGDIVLAEVTTYQSINKPLVAKIIKVFEKPKNSRQDIEILTYEYDLPKKFPNDVITASEEISSKGISKRQFKNRVDLRELPTVTIDGENAKDFDDAVSIKKTRNGFILWVHIADVSHYVKWNSTIDIEARQRGTSVYLPDRVIPMLPPALSENICSLLPKTPRLTFTVEMHFSNSGERKETLFYPSIIQTVERMTYTSVKKILIDKDAEEIKRYKSLVPHFERMAELCEILKNKRKKRGSLDFDLPEPEVLLDIKGDPQAIIKAERNLAHFIIEEFMIAANEAVAEFLYSKNVPCLYRVHEEPEPNKIQYLTKIIKNLGILKEDLKPSKFHEFIGVVKGTPYEEIVNYLILRSLKQARYSPENVGHFGLASECYTHFTSPIRRYPDLIVHRILKEFLQKEKISKERKKELEEILPDIAIHSSRMERRADSVERDSIQIMRVWFMKDKVGEEFNGKVTMVSPEGLRVRLEEYYIEGFLPISYMTDDFYQFDEKKYCLMGLKKKRKFTIGTSLQIRVSKVNIDEREIIFELL</sequence>
<evidence type="ECO:0000256" key="2">
    <source>
        <dbReference type="ARBA" id="ARBA00004496"/>
    </source>
</evidence>
<reference evidence="11" key="1">
    <citation type="submission" date="2016-01" db="EMBL/GenBank/DDBJ databases">
        <title>Draft genome sequence of Thermodesulfovibrio aggregans strain TGE-P1.</title>
        <authorList>
            <person name="Sekiguchi Y."/>
            <person name="Ohashi A."/>
            <person name="Matsuura N."/>
            <person name="Tourlousse M.D."/>
        </authorList>
    </citation>
    <scope>NUCLEOTIDE SEQUENCE [LARGE SCALE GENOMIC DNA]</scope>
    <source>
        <strain evidence="11">TGE-P1</strain>
    </source>
</reference>
<feature type="domain" description="S1 motif" evidence="9">
    <location>
        <begin position="614"/>
        <end position="695"/>
    </location>
</feature>
<dbReference type="InterPro" id="IPR011129">
    <property type="entry name" value="CSD"/>
</dbReference>
<dbReference type="PANTHER" id="PTHR23355:SF9">
    <property type="entry name" value="DIS3-LIKE EXONUCLEASE 2"/>
    <property type="match status" value="1"/>
</dbReference>
<comment type="similarity">
    <text evidence="8">Belongs to the RNR ribonuclease family. RNase R subfamily.</text>
</comment>
<dbReference type="SMART" id="SM00316">
    <property type="entry name" value="S1"/>
    <property type="match status" value="1"/>
</dbReference>
<keyword evidence="11" id="KW-1185">Reference proteome</keyword>
<dbReference type="Pfam" id="PF00575">
    <property type="entry name" value="S1"/>
    <property type="match status" value="1"/>
</dbReference>
<dbReference type="GO" id="GO:0008859">
    <property type="term" value="F:exoribonuclease II activity"/>
    <property type="evidence" value="ECO:0007669"/>
    <property type="project" value="UniProtKB-UniRule"/>
</dbReference>
<name>A0A0U9HLT0_9BACT</name>
<dbReference type="STRING" id="86166.TAGGR_1243"/>
<keyword evidence="6 8" id="KW-0269">Exonuclease</keyword>
<evidence type="ECO:0000256" key="8">
    <source>
        <dbReference type="HAMAP-Rule" id="MF_01895"/>
    </source>
</evidence>
<accession>A0A0U9HLT0</accession>
<dbReference type="InterPro" id="IPR050180">
    <property type="entry name" value="RNR_Ribonuclease"/>
</dbReference>
<dbReference type="NCBIfam" id="TIGR00358">
    <property type="entry name" value="3_prime_RNase"/>
    <property type="match status" value="1"/>
</dbReference>
<evidence type="ECO:0000259" key="9">
    <source>
        <dbReference type="PROSITE" id="PS50126"/>
    </source>
</evidence>
<proteinExistence type="inferred from homology"/>
<dbReference type="GO" id="GO:0006402">
    <property type="term" value="P:mRNA catabolic process"/>
    <property type="evidence" value="ECO:0007669"/>
    <property type="project" value="TreeGrafter"/>
</dbReference>
<dbReference type="Gene3D" id="2.40.50.140">
    <property type="entry name" value="Nucleic acid-binding proteins"/>
    <property type="match status" value="2"/>
</dbReference>
<dbReference type="InterPro" id="IPR001900">
    <property type="entry name" value="RNase_II/R"/>
</dbReference>
<comment type="catalytic activity">
    <reaction evidence="1 8">
        <text>Exonucleolytic cleavage in the 3'- to 5'-direction to yield nucleoside 5'-phosphates.</text>
        <dbReference type="EC" id="3.1.13.1"/>
    </reaction>
</comment>
<dbReference type="InterPro" id="IPR012340">
    <property type="entry name" value="NA-bd_OB-fold"/>
</dbReference>
<keyword evidence="4 8" id="KW-0540">Nuclease</keyword>
<keyword evidence="7 8" id="KW-0694">RNA-binding</keyword>
<dbReference type="GO" id="GO:0005829">
    <property type="term" value="C:cytosol"/>
    <property type="evidence" value="ECO:0007669"/>
    <property type="project" value="UniProtKB-ARBA"/>
</dbReference>
<dbReference type="AlphaFoldDB" id="A0A0U9HLT0"/>
<dbReference type="InterPro" id="IPR003029">
    <property type="entry name" value="S1_domain"/>
</dbReference>
<dbReference type="SMART" id="SM00955">
    <property type="entry name" value="RNB"/>
    <property type="match status" value="1"/>
</dbReference>
<dbReference type="OrthoDB" id="9764149at2"/>
<dbReference type="CDD" id="cd04471">
    <property type="entry name" value="S1_RNase_R"/>
    <property type="match status" value="1"/>
</dbReference>
<dbReference type="Proteomes" id="UP000054976">
    <property type="component" value="Unassembled WGS sequence"/>
</dbReference>
<evidence type="ECO:0000256" key="3">
    <source>
        <dbReference type="ARBA" id="ARBA00022490"/>
    </source>
</evidence>
<evidence type="ECO:0000256" key="4">
    <source>
        <dbReference type="ARBA" id="ARBA00022722"/>
    </source>
</evidence>
<evidence type="ECO:0000256" key="6">
    <source>
        <dbReference type="ARBA" id="ARBA00022839"/>
    </source>
</evidence>
<keyword evidence="3 8" id="KW-0963">Cytoplasm</keyword>
<dbReference type="Pfam" id="PF00773">
    <property type="entry name" value="RNB"/>
    <property type="match status" value="1"/>
</dbReference>
<gene>
    <name evidence="8" type="primary">rnr</name>
    <name evidence="10" type="ORF">TAGGR_1243</name>
</gene>